<keyword evidence="2" id="KW-0808">Transferase</keyword>
<dbReference type="PROSITE" id="PS50173">
    <property type="entry name" value="UMUC"/>
    <property type="match status" value="1"/>
</dbReference>
<dbReference type="InterPro" id="IPR036775">
    <property type="entry name" value="DNA_pol_Y-fam_lit_finger_sf"/>
</dbReference>
<dbReference type="GO" id="GO:0035861">
    <property type="term" value="C:site of double-strand break"/>
    <property type="evidence" value="ECO:0007669"/>
    <property type="project" value="TreeGrafter"/>
</dbReference>
<evidence type="ECO:0000313" key="8">
    <source>
        <dbReference type="EMBL" id="CUV05532.1"/>
    </source>
</evidence>
<dbReference type="FunFam" id="1.10.150.20:FF:000014">
    <property type="entry name" value="Polymerase (DNA directed), eta"/>
    <property type="match status" value="1"/>
</dbReference>
<evidence type="ECO:0000256" key="6">
    <source>
        <dbReference type="ARBA" id="ARBA00023242"/>
    </source>
</evidence>
<reference evidence="8" key="1">
    <citation type="submission" date="2015-08" db="EMBL/GenBank/DDBJ databases">
        <authorList>
            <person name="Babu N.S."/>
            <person name="Beckwith C.J."/>
            <person name="Beseler K.G."/>
            <person name="Brison A."/>
            <person name="Carone J.V."/>
            <person name="Caskin T.P."/>
            <person name="Diamond M."/>
            <person name="Durham M.E."/>
            <person name="Foxe J.M."/>
            <person name="Go M."/>
            <person name="Henderson B.A."/>
            <person name="Jones I.B."/>
            <person name="McGettigan J.A."/>
            <person name="Micheletti S.J."/>
            <person name="Nasrallah M.E."/>
            <person name="Ortiz D."/>
            <person name="Piller C.R."/>
            <person name="Privatt S.R."/>
            <person name="Schneider S.L."/>
            <person name="Sharp S."/>
            <person name="Smith T.C."/>
            <person name="Stanton J.D."/>
            <person name="Ullery H.E."/>
            <person name="Wilson R.J."/>
            <person name="Serrano M.G."/>
            <person name="Buck G."/>
            <person name="Lee V."/>
            <person name="Wang Y."/>
            <person name="Carvalho R."/>
            <person name="Voegtly L."/>
            <person name="Shi R."/>
            <person name="Duckworth R."/>
            <person name="Johnson A."/>
            <person name="Loviza R."/>
            <person name="Walstead R."/>
            <person name="Shah Z."/>
            <person name="Kiflezghi M."/>
            <person name="Wade K."/>
            <person name="Ball S.L."/>
            <person name="Bradley K.W."/>
            <person name="Asai D.J."/>
            <person name="Bowman C.A."/>
            <person name="Russell D.A."/>
            <person name="Pope W.H."/>
            <person name="Jacobs-Sera D."/>
            <person name="Hendrix R.W."/>
            <person name="Hatfull G.F."/>
        </authorList>
    </citation>
    <scope>NUCLEOTIDE SEQUENCE [LARGE SCALE GENOMIC DNA]</scope>
</reference>
<dbReference type="PANTHER" id="PTHR45873:SF1">
    <property type="entry name" value="DNA POLYMERASE ETA"/>
    <property type="match status" value="1"/>
</dbReference>
<dbReference type="AlphaFoldDB" id="A0A0S4TDT9"/>
<dbReference type="SUPFAM" id="SSF56672">
    <property type="entry name" value="DNA/RNA polymerases"/>
    <property type="match status" value="1"/>
</dbReference>
<dbReference type="GO" id="GO:0003887">
    <property type="term" value="F:DNA-directed DNA polymerase activity"/>
    <property type="evidence" value="ECO:0007669"/>
    <property type="project" value="TreeGrafter"/>
</dbReference>
<protein>
    <recommendedName>
        <fullName evidence="7">UmuC domain-containing protein</fullName>
    </recommendedName>
</protein>
<dbReference type="GO" id="GO:0005634">
    <property type="term" value="C:nucleus"/>
    <property type="evidence" value="ECO:0007669"/>
    <property type="project" value="UniProtKB-SubCell"/>
</dbReference>
<dbReference type="VEuPathDB" id="CryptoDB:CHUDEA4_newUdeA_01"/>
<organism evidence="8">
    <name type="scientific">Cryptosporidium hominis</name>
    <dbReference type="NCBI Taxonomy" id="237895"/>
    <lineage>
        <taxon>Eukaryota</taxon>
        <taxon>Sar</taxon>
        <taxon>Alveolata</taxon>
        <taxon>Apicomplexa</taxon>
        <taxon>Conoidasida</taxon>
        <taxon>Coccidia</taxon>
        <taxon>Eucoccidiorida</taxon>
        <taxon>Eimeriorina</taxon>
        <taxon>Cryptosporidiidae</taxon>
        <taxon>Cryptosporidium</taxon>
    </lineage>
</organism>
<dbReference type="GO" id="GO:0003684">
    <property type="term" value="F:damaged DNA binding"/>
    <property type="evidence" value="ECO:0007669"/>
    <property type="project" value="InterPro"/>
</dbReference>
<dbReference type="Pfam" id="PF21704">
    <property type="entry name" value="POLH-Rev1_HhH"/>
    <property type="match status" value="1"/>
</dbReference>
<dbReference type="InterPro" id="IPR001126">
    <property type="entry name" value="UmuC"/>
</dbReference>
<dbReference type="Proteomes" id="UP000199752">
    <property type="component" value="Chromosome 4"/>
</dbReference>
<evidence type="ECO:0000256" key="2">
    <source>
        <dbReference type="ARBA" id="ARBA00022679"/>
    </source>
</evidence>
<proteinExistence type="predicted"/>
<comment type="subcellular location">
    <subcellularLocation>
        <location evidence="1">Nucleus</location>
    </subcellularLocation>
</comment>
<dbReference type="GO" id="GO:0009314">
    <property type="term" value="P:response to radiation"/>
    <property type="evidence" value="ECO:0007669"/>
    <property type="project" value="TreeGrafter"/>
</dbReference>
<evidence type="ECO:0000256" key="5">
    <source>
        <dbReference type="ARBA" id="ARBA00023204"/>
    </source>
</evidence>
<name>A0A0S4TDT9_CRYHO</name>
<feature type="domain" description="UmuC" evidence="7">
    <location>
        <begin position="37"/>
        <end position="314"/>
    </location>
</feature>
<evidence type="ECO:0000256" key="1">
    <source>
        <dbReference type="ARBA" id="ARBA00004123"/>
    </source>
</evidence>
<dbReference type="Gene3D" id="3.30.70.270">
    <property type="match status" value="1"/>
</dbReference>
<keyword evidence="3" id="KW-0479">Metal-binding</keyword>
<dbReference type="Gene3D" id="1.10.150.20">
    <property type="entry name" value="5' to 3' exonuclease, C-terminal subdomain"/>
    <property type="match status" value="1"/>
</dbReference>
<dbReference type="VEuPathDB" id="CryptoDB:ChTU502y2012_339g0005"/>
<evidence type="ECO:0000256" key="4">
    <source>
        <dbReference type="ARBA" id="ARBA00022763"/>
    </source>
</evidence>
<dbReference type="InterPro" id="IPR043502">
    <property type="entry name" value="DNA/RNA_pol_sf"/>
</dbReference>
<keyword evidence="5" id="KW-0234">DNA repair</keyword>
<keyword evidence="6" id="KW-0539">Nucleus</keyword>
<dbReference type="VEuPathDB" id="CryptoDB:GY17_00003357"/>
<dbReference type="Gene3D" id="3.40.1170.60">
    <property type="match status" value="1"/>
</dbReference>
<accession>A0A0S4TDT9</accession>
<dbReference type="PANTHER" id="PTHR45873">
    <property type="entry name" value="DNA POLYMERASE ETA"/>
    <property type="match status" value="1"/>
</dbReference>
<evidence type="ECO:0000256" key="3">
    <source>
        <dbReference type="ARBA" id="ARBA00022723"/>
    </source>
</evidence>
<dbReference type="InterPro" id="IPR043128">
    <property type="entry name" value="Rev_trsase/Diguanyl_cyclase"/>
</dbReference>
<dbReference type="GO" id="GO:0042276">
    <property type="term" value="P:error-prone translesion synthesis"/>
    <property type="evidence" value="ECO:0007669"/>
    <property type="project" value="TreeGrafter"/>
</dbReference>
<sequence length="662" mass="77098">MLNFYELKKSKQLDYSYKDIADDFVNKFNEKMVPRIISLIDMDAFFAQVCHVEYNIPRDKPLAVIHNNVVLAVNYPSREKGVNRKMSKEEILSICPEIIIPQNVFLDVRGQYLELFNDDNLNMTYQKLSLDIFRKASKMIFTKLKSYLPTCNAQIASIDEIYFDLTNIIQKIFNSIKNYLSNQNHPNFDFDKLKSEICINEINTNILLTRNACNNNLFNFNEIIEILFPEILDEKIMSNIINYDIFNSKDIDNNINYYNLTFQEMCLIFGSILIYRARKRLQEETTYTCSSGIFINKIYSKMISSLKKPNGQTVLLHRWFESYIKDTHILKLRFLGGKLGKCLIEKFPEIQSIKDLQKLTIKQLTDNFGEKNGLYLYNSSRGIDDDPVDNHYGSNNSLQSSKIFGIPLNQFNQIENWLKIFSCELFDRNQTNYQTSKRKPTKITVKMKCKDGIVKARTGDFIYNSDIPSKNNIYESCRNIILNKFGKNLFPCKFLGISLNGYKLSDNNNNNNNLNSKIQFNTNNIYPSNINNSNNNFNDSISLIEEDEYFQFDNVLMNAIDEEIFGTNQDNSLKELKLIYKDWPFVIGGKINNNKTNIIKNNNKNDYQINIKYNTNSTSSNKLFKNKHVSPKLTQYKQTKLKFTLPSTKISSPNKILVTSQD</sequence>
<dbReference type="Pfam" id="PF00817">
    <property type="entry name" value="IMS"/>
    <property type="match status" value="1"/>
</dbReference>
<evidence type="ECO:0000259" key="7">
    <source>
        <dbReference type="PROSITE" id="PS50173"/>
    </source>
</evidence>
<dbReference type="GO" id="GO:0046872">
    <property type="term" value="F:metal ion binding"/>
    <property type="evidence" value="ECO:0007669"/>
    <property type="project" value="UniProtKB-KW"/>
</dbReference>
<gene>
    <name evidence="8" type="ORF">CHUDEA4_newUdeA_01</name>
</gene>
<dbReference type="SUPFAM" id="SSF100879">
    <property type="entry name" value="Lesion bypass DNA polymerase (Y-family), little finger domain"/>
    <property type="match status" value="1"/>
</dbReference>
<dbReference type="EMBL" id="LN877950">
    <property type="protein sequence ID" value="CUV05532.1"/>
    <property type="molecule type" value="Genomic_DNA"/>
</dbReference>
<dbReference type="Gene3D" id="3.30.1490.100">
    <property type="entry name" value="DNA polymerase, Y-family, little finger domain"/>
    <property type="match status" value="1"/>
</dbReference>
<dbReference type="InterPro" id="IPR052230">
    <property type="entry name" value="DNA_polymerase_eta"/>
</dbReference>
<dbReference type="GO" id="GO:0006281">
    <property type="term" value="P:DNA repair"/>
    <property type="evidence" value="ECO:0007669"/>
    <property type="project" value="UniProtKB-KW"/>
</dbReference>
<dbReference type="GO" id="GO:0005657">
    <property type="term" value="C:replication fork"/>
    <property type="evidence" value="ECO:0007669"/>
    <property type="project" value="TreeGrafter"/>
</dbReference>
<keyword evidence="4" id="KW-0227">DNA damage</keyword>